<protein>
    <recommendedName>
        <fullName evidence="1">DUF7480 domain-containing protein</fullName>
    </recommendedName>
</protein>
<dbReference type="HOGENOM" id="CLU_142129_2_0_6"/>
<name>A0A0H3LA18_PANAA</name>
<dbReference type="NCBIfam" id="NF045617">
    <property type="entry name" value="mostly_LP"/>
    <property type="match status" value="1"/>
</dbReference>
<reference evidence="3" key="1">
    <citation type="journal article" date="2012" name="Appl. Microbiol. Biotechnol.">
        <title>The complete genome sequence of Pantoea ananatis AJ13355, an organism with great biotechnological potential.</title>
        <authorList>
            <person name="Hara Y."/>
            <person name="Kadotani N."/>
            <person name="Izui H."/>
            <person name="Katashkina J.I."/>
            <person name="Kuvaeva T.M."/>
            <person name="Andreeva I.G."/>
            <person name="Golubeva L.I."/>
            <person name="Malko D.B."/>
            <person name="Makeev V.J."/>
            <person name="Mashko S.V."/>
            <person name="Kozlov Y.I."/>
        </authorList>
    </citation>
    <scope>NUCLEOTIDE SEQUENCE [LARGE SCALE GENOMIC DNA]</scope>
    <source>
        <strain evidence="3">AJ13355</strain>
    </source>
</reference>
<dbReference type="Proteomes" id="UP000006690">
    <property type="component" value="Chromosome"/>
</dbReference>
<evidence type="ECO:0000313" key="2">
    <source>
        <dbReference type="EMBL" id="BAK13755.1"/>
    </source>
</evidence>
<sequence length="162" mass="17808">MALLSKTRANGDVQGKRQDSGCIVALSENRYGKRMITMKGKILLASVFILTGCPGPGDRMTERESTSAIIKDNQVCVVSPLKSEERITAIQINGDKNGTLHKVFDDKPVYVAKGECLPLFGFTFSPGERYSIAYDVMNQKSQSHLVTAEFSTQIDKGVIKIF</sequence>
<evidence type="ECO:0000259" key="1">
    <source>
        <dbReference type="Pfam" id="PF24295"/>
    </source>
</evidence>
<dbReference type="EMBL" id="AP012032">
    <property type="protein sequence ID" value="BAK13755.1"/>
    <property type="molecule type" value="Genomic_DNA"/>
</dbReference>
<dbReference type="AlphaFoldDB" id="A0A0H3LA18"/>
<accession>A0A0H3LA18</accession>
<proteinExistence type="predicted"/>
<dbReference type="KEGG" id="paj:PAJ_3676"/>
<dbReference type="eggNOG" id="ENOG5033IT3">
    <property type="taxonomic scope" value="Bacteria"/>
</dbReference>
<gene>
    <name evidence="2" type="ordered locus">PAJ_3676</name>
</gene>
<dbReference type="InterPro" id="IPR054657">
    <property type="entry name" value="T6SS_periplasmic_put"/>
</dbReference>
<evidence type="ECO:0000313" key="3">
    <source>
        <dbReference type="Proteomes" id="UP000006690"/>
    </source>
</evidence>
<dbReference type="InterPro" id="IPR055903">
    <property type="entry name" value="DUF7480"/>
</dbReference>
<organism evidence="2 3">
    <name type="scientific">Pantoea ananatis (strain AJ13355)</name>
    <dbReference type="NCBI Taxonomy" id="932677"/>
    <lineage>
        <taxon>Bacteria</taxon>
        <taxon>Pseudomonadati</taxon>
        <taxon>Pseudomonadota</taxon>
        <taxon>Gammaproteobacteria</taxon>
        <taxon>Enterobacterales</taxon>
        <taxon>Erwiniaceae</taxon>
        <taxon>Pantoea</taxon>
    </lineage>
</organism>
<feature type="domain" description="DUF7480" evidence="1">
    <location>
        <begin position="64"/>
        <end position="153"/>
    </location>
</feature>
<dbReference type="Pfam" id="PF24295">
    <property type="entry name" value="DUF7480"/>
    <property type="match status" value="1"/>
</dbReference>